<reference evidence="3 4" key="1">
    <citation type="journal article" date="2015" name="Microbiology (Mosc.)">
        <title>Genomics of the Weissella cibaria species with an examination of its metabolic traits.</title>
        <authorList>
            <person name="Lynch K.M."/>
            <person name="Lucid A."/>
            <person name="Arendt E.K."/>
            <person name="Sleator R.D."/>
            <person name="Lucey B."/>
            <person name="Coffey A."/>
        </authorList>
    </citation>
    <scope>NUCLEOTIDE SEQUENCE [LARGE SCALE GENOMIC DNA]</scope>
    <source>
        <strain evidence="3 4">AB3b</strain>
    </source>
</reference>
<gene>
    <name evidence="3" type="primary">mhqA_1</name>
    <name evidence="3" type="ORF">ab3b_00961</name>
    <name evidence="2" type="ORF">B6254_1453</name>
</gene>
<dbReference type="Proteomes" id="UP000244870">
    <property type="component" value="Chromosome"/>
</dbReference>
<dbReference type="GeneID" id="66962261"/>
<dbReference type="OrthoDB" id="9785698at2"/>
<proteinExistence type="predicted"/>
<keyword evidence="3" id="KW-0560">Oxidoreductase</keyword>
<dbReference type="Pfam" id="PF00903">
    <property type="entry name" value="Glyoxalase"/>
    <property type="match status" value="1"/>
</dbReference>
<evidence type="ECO:0000313" key="3">
    <source>
        <dbReference type="EMBL" id="KIU24893.1"/>
    </source>
</evidence>
<evidence type="ECO:0000313" key="5">
    <source>
        <dbReference type="Proteomes" id="UP000244870"/>
    </source>
</evidence>
<dbReference type="PANTHER" id="PTHR36110:SF4">
    <property type="entry name" value="RING-CLEAVING DIOXYGENASE MHQA-RELATED"/>
    <property type="match status" value="1"/>
</dbReference>
<protein>
    <submittedName>
        <fullName evidence="3">MhqA_1 protein</fullName>
        <ecNumber evidence="3">1.13.11.-</ecNumber>
    </submittedName>
</protein>
<dbReference type="InterPro" id="IPR037523">
    <property type="entry name" value="VOC_core"/>
</dbReference>
<dbReference type="EC" id="1.13.11.-" evidence="3"/>
<evidence type="ECO:0000259" key="1">
    <source>
        <dbReference type="PROSITE" id="PS51819"/>
    </source>
</evidence>
<dbReference type="AlphaFoldDB" id="A0A0D1JUH4"/>
<feature type="domain" description="VOC" evidence="1">
    <location>
        <begin position="146"/>
        <end position="258"/>
    </location>
</feature>
<dbReference type="GO" id="GO:0016491">
    <property type="term" value="F:oxidoreductase activity"/>
    <property type="evidence" value="ECO:0007669"/>
    <property type="project" value="UniProtKB-KW"/>
</dbReference>
<dbReference type="Proteomes" id="UP000032289">
    <property type="component" value="Unassembled WGS sequence"/>
</dbReference>
<accession>A0A0D1JUH4</accession>
<dbReference type="PANTHER" id="PTHR36110">
    <property type="entry name" value="RING-CLEAVING DIOXYGENASE MHQE-RELATED"/>
    <property type="match status" value="1"/>
</dbReference>
<dbReference type="InterPro" id="IPR004360">
    <property type="entry name" value="Glyas_Fos-R_dOase_dom"/>
</dbReference>
<evidence type="ECO:0000313" key="2">
    <source>
        <dbReference type="EMBL" id="AWF95856.1"/>
    </source>
</evidence>
<dbReference type="PATRIC" id="fig|137591.24.peg.943"/>
<evidence type="ECO:0000313" key="4">
    <source>
        <dbReference type="Proteomes" id="UP000032289"/>
    </source>
</evidence>
<dbReference type="EMBL" id="CP020928">
    <property type="protein sequence ID" value="AWF95856.1"/>
    <property type="molecule type" value="Genomic_DNA"/>
</dbReference>
<name>A0A0D1JUH4_9LACO</name>
<dbReference type="EMBL" id="JWHT01000023">
    <property type="protein sequence ID" value="KIU24893.1"/>
    <property type="molecule type" value="Genomic_DNA"/>
</dbReference>
<organism evidence="3 4">
    <name type="scientific">Weissella cibaria</name>
    <dbReference type="NCBI Taxonomy" id="137591"/>
    <lineage>
        <taxon>Bacteria</taxon>
        <taxon>Bacillati</taxon>
        <taxon>Bacillota</taxon>
        <taxon>Bacilli</taxon>
        <taxon>Lactobacillales</taxon>
        <taxon>Lactobacillaceae</taxon>
        <taxon>Weissella</taxon>
    </lineage>
</organism>
<sequence>MQTHHISLLTGDAKLNADYYVGVLGMRFIKNSVNQANPRNRHVYYGDFMGTPGTVITFFPIDDLRDRTDGKMFFSGIHYSIPEGSTQYWLDRFAEKGLKAEVDAMGRIRTADFEDLPIRMQETEGKNFDWHINYMSDVPAEFQITGVIGAELHVPDVAATGRFFEELLEIPVKGNIIDLDGVEAIELVQTAEDAPNSRFGKGSTDHYALGVESEEDLKYYWERAKALGFKREVFIDRGYFRSAYFIEPGGNRIELATTNPGFTLDESLFDLGTTFALPPRFEASRQELLDHYAKKGVFFDEVKPYTGTGHLENGGKIRAIHDENGNTRND</sequence>
<dbReference type="InterPro" id="IPR052537">
    <property type="entry name" value="Extradiol_RC_dioxygenase"/>
</dbReference>
<reference evidence="2 5" key="2">
    <citation type="submission" date="2017-04" db="EMBL/GenBank/DDBJ databases">
        <title>Weissella cibaria strain m2 complete genome.</title>
        <authorList>
            <person name="Pan Q."/>
            <person name="Tan M."/>
            <person name="Yao F."/>
            <person name="Su S."/>
        </authorList>
    </citation>
    <scope>NUCLEOTIDE SEQUENCE [LARGE SCALE GENOMIC DNA]</scope>
    <source>
        <strain evidence="2 5">M2</strain>
    </source>
</reference>
<dbReference type="SUPFAM" id="SSF54593">
    <property type="entry name" value="Glyoxalase/Bleomycin resistance protein/Dihydroxybiphenyl dioxygenase"/>
    <property type="match status" value="2"/>
</dbReference>
<dbReference type="RefSeq" id="WP_010373824.1">
    <property type="nucleotide sequence ID" value="NZ_BJEF01000002.1"/>
</dbReference>
<dbReference type="Gene3D" id="3.10.180.10">
    <property type="entry name" value="2,3-Dihydroxybiphenyl 1,2-Dioxygenase, domain 1"/>
    <property type="match status" value="2"/>
</dbReference>
<dbReference type="InterPro" id="IPR029068">
    <property type="entry name" value="Glyas_Bleomycin-R_OHBP_Dase"/>
</dbReference>
<dbReference type="PROSITE" id="PS51819">
    <property type="entry name" value="VOC"/>
    <property type="match status" value="1"/>
</dbReference>